<feature type="compositionally biased region" description="Basic residues" evidence="1">
    <location>
        <begin position="17"/>
        <end position="28"/>
    </location>
</feature>
<evidence type="ECO:0000313" key="2">
    <source>
        <dbReference type="EMBL" id="GBP13746.1"/>
    </source>
</evidence>
<organism evidence="2 3">
    <name type="scientific">Eumeta variegata</name>
    <name type="common">Bagworm moth</name>
    <name type="synonym">Eumeta japonica</name>
    <dbReference type="NCBI Taxonomy" id="151549"/>
    <lineage>
        <taxon>Eukaryota</taxon>
        <taxon>Metazoa</taxon>
        <taxon>Ecdysozoa</taxon>
        <taxon>Arthropoda</taxon>
        <taxon>Hexapoda</taxon>
        <taxon>Insecta</taxon>
        <taxon>Pterygota</taxon>
        <taxon>Neoptera</taxon>
        <taxon>Endopterygota</taxon>
        <taxon>Lepidoptera</taxon>
        <taxon>Glossata</taxon>
        <taxon>Ditrysia</taxon>
        <taxon>Tineoidea</taxon>
        <taxon>Psychidae</taxon>
        <taxon>Oiketicinae</taxon>
        <taxon>Eumeta</taxon>
    </lineage>
</organism>
<proteinExistence type="predicted"/>
<evidence type="ECO:0000313" key="3">
    <source>
        <dbReference type="Proteomes" id="UP000299102"/>
    </source>
</evidence>
<gene>
    <name evidence="2" type="ORF">EVAR_7979_1</name>
</gene>
<accession>A0A4C1THS8</accession>
<feature type="region of interest" description="Disordered" evidence="1">
    <location>
        <begin position="1"/>
        <end position="29"/>
    </location>
</feature>
<dbReference type="EMBL" id="BGZK01000059">
    <property type="protein sequence ID" value="GBP13746.1"/>
    <property type="molecule type" value="Genomic_DNA"/>
</dbReference>
<dbReference type="AlphaFoldDB" id="A0A4C1THS8"/>
<evidence type="ECO:0000256" key="1">
    <source>
        <dbReference type="SAM" id="MobiDB-lite"/>
    </source>
</evidence>
<comment type="caution">
    <text evidence="2">The sequence shown here is derived from an EMBL/GenBank/DDBJ whole genome shotgun (WGS) entry which is preliminary data.</text>
</comment>
<keyword evidence="3" id="KW-1185">Reference proteome</keyword>
<reference evidence="2 3" key="1">
    <citation type="journal article" date="2019" name="Commun. Biol.">
        <title>The bagworm genome reveals a unique fibroin gene that provides high tensile strength.</title>
        <authorList>
            <person name="Kono N."/>
            <person name="Nakamura H."/>
            <person name="Ohtoshi R."/>
            <person name="Tomita M."/>
            <person name="Numata K."/>
            <person name="Arakawa K."/>
        </authorList>
    </citation>
    <scope>NUCLEOTIDE SEQUENCE [LARGE SCALE GENOMIC DNA]</scope>
</reference>
<sequence length="183" mass="20857">MGGADDGRAAGRAQWRTQRRRAPPHQRRGRELFRHIVFGRRRGRNRKGDAAECRVRDRGRNETALTSSGMMVSFDDVITASNVHYYTAFRDVRHKAKMSNGRRVVHGVIHELEDMRSNPNKGQIDRLAFVYVSQIEPHAPCLIDHVKPLDVDLVIPLVTMIFNRTRAALGQCSVSNTKLFNLK</sequence>
<protein>
    <submittedName>
        <fullName evidence="2">Uncharacterized protein</fullName>
    </submittedName>
</protein>
<dbReference type="Proteomes" id="UP000299102">
    <property type="component" value="Unassembled WGS sequence"/>
</dbReference>
<name>A0A4C1THS8_EUMVA</name>